<name>A0ABV6QS81_9ACTN</name>
<keyword evidence="2" id="KW-0808">Transferase</keyword>
<dbReference type="Proteomes" id="UP001589890">
    <property type="component" value="Unassembled WGS sequence"/>
</dbReference>
<dbReference type="Pfam" id="PF08241">
    <property type="entry name" value="Methyltransf_11"/>
    <property type="match status" value="1"/>
</dbReference>
<dbReference type="GO" id="GO:0032259">
    <property type="term" value="P:methylation"/>
    <property type="evidence" value="ECO:0007669"/>
    <property type="project" value="UniProtKB-KW"/>
</dbReference>
<dbReference type="InterPro" id="IPR029063">
    <property type="entry name" value="SAM-dependent_MTases_sf"/>
</dbReference>
<reference evidence="2 3" key="1">
    <citation type="submission" date="2024-09" db="EMBL/GenBank/DDBJ databases">
        <authorList>
            <person name="Sun Q."/>
            <person name="Mori K."/>
        </authorList>
    </citation>
    <scope>NUCLEOTIDE SEQUENCE [LARGE SCALE GENOMIC DNA]</scope>
    <source>
        <strain evidence="2 3">CGMCC 1.15906</strain>
    </source>
</reference>
<proteinExistence type="predicted"/>
<organism evidence="2 3">
    <name type="scientific">Kribbella deserti</name>
    <dbReference type="NCBI Taxonomy" id="1926257"/>
    <lineage>
        <taxon>Bacteria</taxon>
        <taxon>Bacillati</taxon>
        <taxon>Actinomycetota</taxon>
        <taxon>Actinomycetes</taxon>
        <taxon>Propionibacteriales</taxon>
        <taxon>Kribbellaceae</taxon>
        <taxon>Kribbella</taxon>
    </lineage>
</organism>
<feature type="domain" description="Methyltransferase type 11" evidence="1">
    <location>
        <begin position="99"/>
        <end position="161"/>
    </location>
</feature>
<dbReference type="Gene3D" id="3.40.50.150">
    <property type="entry name" value="Vaccinia Virus protein VP39"/>
    <property type="match status" value="1"/>
</dbReference>
<protein>
    <submittedName>
        <fullName evidence="2">Class I SAM-dependent methyltransferase</fullName>
        <ecNumber evidence="2">2.1.1.-</ecNumber>
    </submittedName>
</protein>
<dbReference type="GO" id="GO:0008168">
    <property type="term" value="F:methyltransferase activity"/>
    <property type="evidence" value="ECO:0007669"/>
    <property type="project" value="UniProtKB-KW"/>
</dbReference>
<dbReference type="EMBL" id="JBHLTC010000030">
    <property type="protein sequence ID" value="MFC0627018.1"/>
    <property type="molecule type" value="Genomic_DNA"/>
</dbReference>
<evidence type="ECO:0000313" key="3">
    <source>
        <dbReference type="Proteomes" id="UP001589890"/>
    </source>
</evidence>
<evidence type="ECO:0000259" key="1">
    <source>
        <dbReference type="Pfam" id="PF08241"/>
    </source>
</evidence>
<keyword evidence="3" id="KW-1185">Reference proteome</keyword>
<keyword evidence="2" id="KW-0489">Methyltransferase</keyword>
<dbReference type="InterPro" id="IPR013216">
    <property type="entry name" value="Methyltransf_11"/>
</dbReference>
<accession>A0ABV6QS81</accession>
<dbReference type="RefSeq" id="WP_380051232.1">
    <property type="nucleotide sequence ID" value="NZ_JBHLTC010000030.1"/>
</dbReference>
<gene>
    <name evidence="2" type="ORF">ACFFGN_23255</name>
</gene>
<sequence length="215" mass="23466">MLVTSRSFAEYEAMFGLTALPASVLDCCAGGSGFTAEAARRGVDAVAADPAYGLPVAELAEAVRRGTTAGGSIVGQNADHFVWDWYGSPAARDDIRAEAAKAFLADRELAPERYVAASLPELPFPDGRFELVLCSHLLFTWADVFGLDWHLRALREMVRVCDGEVRVFPLVHQGAGEPVAFLPELLERLALPTEVRQVPYEFQRDANKMLVISKL</sequence>
<comment type="caution">
    <text evidence="2">The sequence shown here is derived from an EMBL/GenBank/DDBJ whole genome shotgun (WGS) entry which is preliminary data.</text>
</comment>
<dbReference type="EC" id="2.1.1.-" evidence="2"/>
<evidence type="ECO:0000313" key="2">
    <source>
        <dbReference type="EMBL" id="MFC0627018.1"/>
    </source>
</evidence>
<dbReference type="SUPFAM" id="SSF53335">
    <property type="entry name" value="S-adenosyl-L-methionine-dependent methyltransferases"/>
    <property type="match status" value="1"/>
</dbReference>